<gene>
    <name evidence="4" type="ordered locus">Oter_2773</name>
</gene>
<dbReference type="PANTHER" id="PTHR12526">
    <property type="entry name" value="GLYCOSYLTRANSFERASE"/>
    <property type="match status" value="1"/>
</dbReference>
<dbReference type="Proteomes" id="UP000007013">
    <property type="component" value="Chromosome"/>
</dbReference>
<dbReference type="CAZy" id="GT4">
    <property type="family name" value="Glycosyltransferase Family 4"/>
</dbReference>
<dbReference type="Pfam" id="PF13692">
    <property type="entry name" value="Glyco_trans_1_4"/>
    <property type="match status" value="1"/>
</dbReference>
<dbReference type="eggNOG" id="COG0438">
    <property type="taxonomic scope" value="Bacteria"/>
</dbReference>
<dbReference type="HOGENOM" id="CLU_009583_2_5_0"/>
<sequence length="385" mass="41485">MSTSTLGQARSGPSQNCPCVLEGSSALFLAPELFEREGGVQRILQLYLKALCDLAGQAGKVRSVVLNDGVMDSIELRRSSNERLVEWHVCGGDRWRFVRATLARARISDRLVCGHVGQAPVALLAKTFNPRLRYYVVAHGIDVWARLPWLKRLALRRAARILCVSDYSRRELVRLSGIPEGRTAVLHNALYPSFEIGPGLPPSGAPVILAVTRITRADREKGVDHLVQALPAIRAAHPGAVLRVIGRGDDLGRLVDLSRQIGVADAVEFLGYVSDCRLVSELRACSLFALPSRKEGFGLVFVEAMAHGRPCVGARAGGIPEIITPETGLLVDYGDVPGLAAACVSGLERAWDESAILARAGEFSYPVFRAKLASLLEGRVGAATA</sequence>
<reference evidence="4 5" key="1">
    <citation type="journal article" date="2011" name="J. Bacteriol.">
        <title>Genome sequence of the verrucomicrobium Opitutus terrae PB90-1, an abundant inhabitant of rice paddy soil ecosystems.</title>
        <authorList>
            <person name="van Passel M.W."/>
            <person name="Kant R."/>
            <person name="Palva A."/>
            <person name="Copeland A."/>
            <person name="Lucas S."/>
            <person name="Lapidus A."/>
            <person name="Glavina del Rio T."/>
            <person name="Pitluck S."/>
            <person name="Goltsman E."/>
            <person name="Clum A."/>
            <person name="Sun H."/>
            <person name="Schmutz J."/>
            <person name="Larimer F.W."/>
            <person name="Land M.L."/>
            <person name="Hauser L."/>
            <person name="Kyrpides N."/>
            <person name="Mikhailova N."/>
            <person name="Richardson P.P."/>
            <person name="Janssen P.H."/>
            <person name="de Vos W.M."/>
            <person name="Smidt H."/>
        </authorList>
    </citation>
    <scope>NUCLEOTIDE SEQUENCE [LARGE SCALE GENOMIC DNA]</scope>
    <source>
        <strain evidence="5">DSM 11246 / JCM 15787 / PB90-1</strain>
    </source>
</reference>
<evidence type="ECO:0000256" key="2">
    <source>
        <dbReference type="ARBA" id="ARBA00022679"/>
    </source>
</evidence>
<dbReference type="CDD" id="cd03801">
    <property type="entry name" value="GT4_PimA-like"/>
    <property type="match status" value="1"/>
</dbReference>
<keyword evidence="2 4" id="KW-0808">Transferase</keyword>
<dbReference type="AlphaFoldDB" id="B1ZW40"/>
<organism evidence="4 5">
    <name type="scientific">Opitutus terrae (strain DSM 11246 / JCM 15787 / PB90-1)</name>
    <dbReference type="NCBI Taxonomy" id="452637"/>
    <lineage>
        <taxon>Bacteria</taxon>
        <taxon>Pseudomonadati</taxon>
        <taxon>Verrucomicrobiota</taxon>
        <taxon>Opitutia</taxon>
        <taxon>Opitutales</taxon>
        <taxon>Opitutaceae</taxon>
        <taxon>Opitutus</taxon>
    </lineage>
</organism>
<dbReference type="GO" id="GO:0016757">
    <property type="term" value="F:glycosyltransferase activity"/>
    <property type="evidence" value="ECO:0007669"/>
    <property type="project" value="UniProtKB-KW"/>
</dbReference>
<feature type="domain" description="Glycosyltransferase subfamily 4-like N-terminal" evidence="3">
    <location>
        <begin position="119"/>
        <end position="189"/>
    </location>
</feature>
<dbReference type="EMBL" id="CP001032">
    <property type="protein sequence ID" value="ACB76054.1"/>
    <property type="molecule type" value="Genomic_DNA"/>
</dbReference>
<proteinExistence type="predicted"/>
<name>B1ZW40_OPITP</name>
<evidence type="ECO:0000313" key="4">
    <source>
        <dbReference type="EMBL" id="ACB76054.1"/>
    </source>
</evidence>
<keyword evidence="1" id="KW-0328">Glycosyltransferase</keyword>
<dbReference type="SUPFAM" id="SSF53756">
    <property type="entry name" value="UDP-Glycosyltransferase/glycogen phosphorylase"/>
    <property type="match status" value="1"/>
</dbReference>
<evidence type="ECO:0000259" key="3">
    <source>
        <dbReference type="Pfam" id="PF13439"/>
    </source>
</evidence>
<keyword evidence="5" id="KW-1185">Reference proteome</keyword>
<dbReference type="KEGG" id="ote:Oter_2773"/>
<dbReference type="Pfam" id="PF13439">
    <property type="entry name" value="Glyco_transf_4"/>
    <property type="match status" value="1"/>
</dbReference>
<protein>
    <submittedName>
        <fullName evidence="4">Glycosyl transferase group 1</fullName>
    </submittedName>
</protein>
<dbReference type="PANTHER" id="PTHR12526:SF510">
    <property type="entry name" value="D-INOSITOL 3-PHOSPHATE GLYCOSYLTRANSFERASE"/>
    <property type="match status" value="1"/>
</dbReference>
<accession>B1ZW40</accession>
<evidence type="ECO:0000313" key="5">
    <source>
        <dbReference type="Proteomes" id="UP000007013"/>
    </source>
</evidence>
<dbReference type="Gene3D" id="3.40.50.2000">
    <property type="entry name" value="Glycogen Phosphorylase B"/>
    <property type="match status" value="2"/>
</dbReference>
<evidence type="ECO:0000256" key="1">
    <source>
        <dbReference type="ARBA" id="ARBA00022676"/>
    </source>
</evidence>
<dbReference type="STRING" id="452637.Oter_2773"/>
<dbReference type="InterPro" id="IPR028098">
    <property type="entry name" value="Glyco_trans_4-like_N"/>
</dbReference>